<dbReference type="Pfam" id="PF17432">
    <property type="entry name" value="DUF3458_C"/>
    <property type="match status" value="1"/>
</dbReference>
<feature type="domain" description="Peptidase M1 alanyl aminopeptidase Ig-like fold" evidence="15">
    <location>
        <begin position="445"/>
        <end position="548"/>
    </location>
</feature>
<dbReference type="FunFam" id="1.10.390.10:FF:000002">
    <property type="entry name" value="Aminopeptidase N"/>
    <property type="match status" value="1"/>
</dbReference>
<evidence type="ECO:0000259" key="15">
    <source>
        <dbReference type="Pfam" id="PF11940"/>
    </source>
</evidence>
<dbReference type="SUPFAM" id="SSF63737">
    <property type="entry name" value="Leukotriene A4 hydrolase N-terminal domain"/>
    <property type="match status" value="1"/>
</dbReference>
<dbReference type="InterPro" id="IPR045357">
    <property type="entry name" value="Aminopeptidase_N-like_N"/>
</dbReference>
<dbReference type="GO" id="GO:0016285">
    <property type="term" value="F:alanyl aminopeptidase activity"/>
    <property type="evidence" value="ECO:0007669"/>
    <property type="project" value="UniProtKB-EC"/>
</dbReference>
<dbReference type="Pfam" id="PF11940">
    <property type="entry name" value="DUF3458"/>
    <property type="match status" value="1"/>
</dbReference>
<dbReference type="Gene3D" id="3.30.2010.30">
    <property type="match status" value="1"/>
</dbReference>
<keyword evidence="11" id="KW-0482">Metalloprotease</keyword>
<dbReference type="FunFam" id="2.60.40.1730:FF:000005">
    <property type="entry name" value="Aminopeptidase N"/>
    <property type="match status" value="1"/>
</dbReference>
<accession>A0A1I6GDR7</accession>
<dbReference type="InterPro" id="IPR035414">
    <property type="entry name" value="Peptidase_M1_pepN_Ig-like"/>
</dbReference>
<dbReference type="GO" id="GO:0008270">
    <property type="term" value="F:zinc ion binding"/>
    <property type="evidence" value="ECO:0007669"/>
    <property type="project" value="InterPro"/>
</dbReference>
<dbReference type="InterPro" id="IPR027268">
    <property type="entry name" value="Peptidase_M4/M1_CTD_sf"/>
</dbReference>
<evidence type="ECO:0000256" key="9">
    <source>
        <dbReference type="ARBA" id="ARBA00022801"/>
    </source>
</evidence>
<name>A0A1I6GDR7_9GAMM</name>
<comment type="similarity">
    <text evidence="3">Belongs to the peptidase M1 family.</text>
</comment>
<keyword evidence="6 18" id="KW-0031">Aminopeptidase</keyword>
<dbReference type="RefSeq" id="WP_092854982.1">
    <property type="nucleotide sequence ID" value="NZ_FOYU01000001.1"/>
</dbReference>
<comment type="function">
    <text evidence="12">Aminopeptidase N is involved in the degradation of intracellular peptides generated by protein breakdown during normal growth as well as in response to nutrient starvation.</text>
</comment>
<evidence type="ECO:0000256" key="8">
    <source>
        <dbReference type="ARBA" id="ARBA00022723"/>
    </source>
</evidence>
<dbReference type="InterPro" id="IPR014782">
    <property type="entry name" value="Peptidase_M1_dom"/>
</dbReference>
<comment type="catalytic activity">
    <reaction evidence="1">
        <text>Release of an N-terminal amino acid, Xaa-|-Yaa- from a peptide, amide or arylamide. Xaa is preferably Ala, but may be most amino acids including Pro (slow action). When a terminal hydrophobic residue is followed by a prolyl residue, the two may be released as an intact Xaa-Pro dipeptide.</text>
        <dbReference type="EC" id="3.4.11.2"/>
    </reaction>
</comment>
<organism evidence="18 19">
    <name type="scientific">Pseudidiomarina maritima</name>
    <dbReference type="NCBI Taxonomy" id="519453"/>
    <lineage>
        <taxon>Bacteria</taxon>
        <taxon>Pseudomonadati</taxon>
        <taxon>Pseudomonadota</taxon>
        <taxon>Gammaproteobacteria</taxon>
        <taxon>Alteromonadales</taxon>
        <taxon>Idiomarinaceae</taxon>
        <taxon>Pseudidiomarina</taxon>
    </lineage>
</organism>
<reference evidence="19" key="1">
    <citation type="submission" date="2016-10" db="EMBL/GenBank/DDBJ databases">
        <authorList>
            <person name="Varghese N."/>
            <person name="Submissions S."/>
        </authorList>
    </citation>
    <scope>NUCLEOTIDE SEQUENCE [LARGE SCALE GENOMIC DNA]</scope>
    <source>
        <strain evidence="19">CGMCC 1.7285</strain>
    </source>
</reference>
<evidence type="ECO:0000256" key="7">
    <source>
        <dbReference type="ARBA" id="ARBA00022670"/>
    </source>
</evidence>
<dbReference type="InterPro" id="IPR037144">
    <property type="entry name" value="Peptidase_M1_pepN_C_sf"/>
</dbReference>
<evidence type="ECO:0000259" key="14">
    <source>
        <dbReference type="Pfam" id="PF01433"/>
    </source>
</evidence>
<evidence type="ECO:0000256" key="2">
    <source>
        <dbReference type="ARBA" id="ARBA00001947"/>
    </source>
</evidence>
<dbReference type="EC" id="3.4.11.2" evidence="4 13"/>
<evidence type="ECO:0000256" key="6">
    <source>
        <dbReference type="ARBA" id="ARBA00022438"/>
    </source>
</evidence>
<evidence type="ECO:0000259" key="16">
    <source>
        <dbReference type="Pfam" id="PF17432"/>
    </source>
</evidence>
<evidence type="ECO:0000256" key="5">
    <source>
        <dbReference type="ARBA" id="ARBA00015611"/>
    </source>
</evidence>
<keyword evidence="19" id="KW-1185">Reference proteome</keyword>
<dbReference type="PANTHER" id="PTHR46322:SF1">
    <property type="entry name" value="PUROMYCIN-SENSITIVE AMINOPEPTIDASE"/>
    <property type="match status" value="1"/>
</dbReference>
<dbReference type="FunFam" id="3.30.2010.30:FF:000002">
    <property type="entry name" value="Putative aminopeptidase N"/>
    <property type="match status" value="1"/>
</dbReference>
<dbReference type="GO" id="GO:0008237">
    <property type="term" value="F:metallopeptidase activity"/>
    <property type="evidence" value="ECO:0007669"/>
    <property type="project" value="UniProtKB-UniRule"/>
</dbReference>
<dbReference type="PANTHER" id="PTHR46322">
    <property type="entry name" value="PUROMYCIN-SENSITIVE AMINOPEPTIDASE"/>
    <property type="match status" value="1"/>
</dbReference>
<evidence type="ECO:0000313" key="19">
    <source>
        <dbReference type="Proteomes" id="UP000199424"/>
    </source>
</evidence>
<feature type="domain" description="Peptidase M1 alanyl aminopeptidase C-terminal" evidence="16">
    <location>
        <begin position="555"/>
        <end position="871"/>
    </location>
</feature>
<dbReference type="Pfam" id="PF17900">
    <property type="entry name" value="Peptidase_M1_N"/>
    <property type="match status" value="1"/>
</dbReference>
<protein>
    <recommendedName>
        <fullName evidence="5 13">Aminopeptidase N</fullName>
        <ecNumber evidence="4 13">3.4.11.2</ecNumber>
    </recommendedName>
</protein>
<gene>
    <name evidence="18" type="ORF">SAMN04488070_0527</name>
</gene>
<dbReference type="SUPFAM" id="SSF55486">
    <property type="entry name" value="Metalloproteases ('zincins'), catalytic domain"/>
    <property type="match status" value="1"/>
</dbReference>
<comment type="cofactor">
    <cofactor evidence="2">
        <name>Zn(2+)</name>
        <dbReference type="ChEBI" id="CHEBI:29105"/>
    </cofactor>
</comment>
<keyword evidence="10" id="KW-0862">Zinc</keyword>
<dbReference type="Gene3D" id="2.60.40.1840">
    <property type="match status" value="1"/>
</dbReference>
<keyword evidence="7" id="KW-0645">Protease</keyword>
<evidence type="ECO:0000256" key="12">
    <source>
        <dbReference type="ARBA" id="ARBA00059739"/>
    </source>
</evidence>
<dbReference type="Gene3D" id="2.60.40.1730">
    <property type="entry name" value="tricorn interacting facor f3 domain"/>
    <property type="match status" value="1"/>
</dbReference>
<dbReference type="InterPro" id="IPR001930">
    <property type="entry name" value="Peptidase_M1"/>
</dbReference>
<dbReference type="PRINTS" id="PR00756">
    <property type="entry name" value="ALADIPTASE"/>
</dbReference>
<evidence type="ECO:0000256" key="3">
    <source>
        <dbReference type="ARBA" id="ARBA00010136"/>
    </source>
</evidence>
<dbReference type="CDD" id="cd09600">
    <property type="entry name" value="M1_APN"/>
    <property type="match status" value="1"/>
</dbReference>
<evidence type="ECO:0000313" key="18">
    <source>
        <dbReference type="EMBL" id="SFR40270.1"/>
    </source>
</evidence>
<dbReference type="Gene3D" id="1.10.390.10">
    <property type="entry name" value="Neutral Protease Domain 2"/>
    <property type="match status" value="1"/>
</dbReference>
<feature type="domain" description="Peptidase M1 membrane alanine aminopeptidase" evidence="14">
    <location>
        <begin position="226"/>
        <end position="440"/>
    </location>
</feature>
<dbReference type="InterPro" id="IPR038438">
    <property type="entry name" value="PepN_Ig-like_sf"/>
</dbReference>
<dbReference type="Proteomes" id="UP000199424">
    <property type="component" value="Unassembled WGS sequence"/>
</dbReference>
<evidence type="ECO:0000256" key="10">
    <source>
        <dbReference type="ARBA" id="ARBA00022833"/>
    </source>
</evidence>
<evidence type="ECO:0000256" key="13">
    <source>
        <dbReference type="NCBIfam" id="TIGR02414"/>
    </source>
</evidence>
<keyword evidence="8" id="KW-0479">Metal-binding</keyword>
<evidence type="ECO:0000259" key="17">
    <source>
        <dbReference type="Pfam" id="PF17900"/>
    </source>
</evidence>
<dbReference type="NCBIfam" id="TIGR02414">
    <property type="entry name" value="pepN_proteo"/>
    <property type="match status" value="1"/>
</dbReference>
<evidence type="ECO:0000256" key="1">
    <source>
        <dbReference type="ARBA" id="ARBA00000098"/>
    </source>
</evidence>
<dbReference type="Gene3D" id="1.25.50.10">
    <property type="entry name" value="Peptidase M1, alanyl aminopeptidase, C-terminal domain"/>
    <property type="match status" value="1"/>
</dbReference>
<sequence>MTITAAKFRSDYRAPEFLIQSIDLTFELDEQCTRVTSRMRVVPQQQSAMLRLHGEHLSLQTVIINGDALSSDEYVVSDKYLEIRQVPDSPFELVITNTINPAANTALEGLYKSGGAFCTQCEAEGFRRITYYLDRPDVLAEFTTTIIANKQDYPYLLSNGNNVEQGNNNDGTHWVKWHDPHPKPAYLFALVAGDFDVLKDTFRTRTGRDVSLELFVDKGNLKQAEYAMLSLKNAMRWDEQRFNLEYDLDIYMIVAVDFFNMGAMENKGLNVFNSRYVLADAKTATDQDFLNVESVIGHEYFHNWTGNRITCRDWFQLSLKEGLTVFRDQEFSSDLGSRSVNRIDAIRIMRTHQFNEDASPMAHPIRPDKVVEMNNFYTVTVYNKGAEVIRMLHTLLGEGGFQKGMRLYVERHDGQAVTCDDFVAAMADANQADLQTFKRWYSQAGTPTVRVEQVYDEHTQTLTLNFSQTTPPTPGQATKLPVHIPVLLSAYSKEGEKLTLVSNQLREHESGSTLFEFTEAQATVVIPNLPERPVVALLENFSAPIKLDAVQSFTDNLVLLSHADQEVSRWEAAQHIYVKLICDAVAQQSPLVLPESVAEAFTKFAQANVDPALKSFVFTPPTVEEIAEYYSTEIPLDAIFTAVQELRQQLAAKLFDVFKGVWDARNIAEYQLTGAEIGQRSWLHTSLYYIALHAPAQYSAVVAEYYHQADNMTAQQSALQIAVHLQLSCQQQLLDAFEKQWQDTPLVLDKWFAIQSSAPQPEVVERVAELQQHAKFDRNNPNRQYALMASFGRNMTQFHRQDGAGYRMTSAMIRYLNDKNPQVAARLVTPLTQWRRFDSHRQQLLKAELEQLQKIPNLATDLDEKISQSLATN</sequence>
<dbReference type="AlphaFoldDB" id="A0A1I6GDR7"/>
<dbReference type="EMBL" id="FOYU01000001">
    <property type="protein sequence ID" value="SFR40270.1"/>
    <property type="molecule type" value="Genomic_DNA"/>
</dbReference>
<dbReference type="GO" id="GO:0006508">
    <property type="term" value="P:proteolysis"/>
    <property type="evidence" value="ECO:0007669"/>
    <property type="project" value="UniProtKB-UniRule"/>
</dbReference>
<dbReference type="InterPro" id="IPR012779">
    <property type="entry name" value="Peptidase_M1_pepN"/>
</dbReference>
<evidence type="ECO:0000256" key="4">
    <source>
        <dbReference type="ARBA" id="ARBA00012564"/>
    </source>
</evidence>
<proteinExistence type="inferred from homology"/>
<dbReference type="InterPro" id="IPR024601">
    <property type="entry name" value="Peptidase_M1_pepN_C"/>
</dbReference>
<dbReference type="Pfam" id="PF01433">
    <property type="entry name" value="Peptidase_M1"/>
    <property type="match status" value="1"/>
</dbReference>
<dbReference type="InterPro" id="IPR042097">
    <property type="entry name" value="Aminopeptidase_N-like_N_sf"/>
</dbReference>
<keyword evidence="9" id="KW-0378">Hydrolase</keyword>
<feature type="domain" description="Aminopeptidase N-like N-terminal" evidence="17">
    <location>
        <begin position="37"/>
        <end position="187"/>
    </location>
</feature>
<evidence type="ECO:0000256" key="11">
    <source>
        <dbReference type="ARBA" id="ARBA00023049"/>
    </source>
</evidence>